<evidence type="ECO:0000313" key="3">
    <source>
        <dbReference type="Proteomes" id="UP000053477"/>
    </source>
</evidence>
<evidence type="ECO:0000313" key="2">
    <source>
        <dbReference type="EMBL" id="KLO07812.1"/>
    </source>
</evidence>
<feature type="region of interest" description="Disordered" evidence="1">
    <location>
        <begin position="85"/>
        <end position="125"/>
    </location>
</feature>
<reference evidence="2 3" key="1">
    <citation type="submission" date="2015-04" db="EMBL/GenBank/DDBJ databases">
        <title>Complete genome sequence of Schizopora paradoxa KUC8140, a cosmopolitan wood degrader in East Asia.</title>
        <authorList>
            <consortium name="DOE Joint Genome Institute"/>
            <person name="Min B."/>
            <person name="Park H."/>
            <person name="Jang Y."/>
            <person name="Kim J.-J."/>
            <person name="Kim K.H."/>
            <person name="Pangilinan J."/>
            <person name="Lipzen A."/>
            <person name="Riley R."/>
            <person name="Grigoriev I.V."/>
            <person name="Spatafora J.W."/>
            <person name="Choi I.-G."/>
        </authorList>
    </citation>
    <scope>NUCLEOTIDE SEQUENCE [LARGE SCALE GENOMIC DNA]</scope>
    <source>
        <strain evidence="2 3">KUC8140</strain>
    </source>
</reference>
<accession>A0A0H2R8U4</accession>
<feature type="compositionally biased region" description="Basic and acidic residues" evidence="1">
    <location>
        <begin position="96"/>
        <end position="125"/>
    </location>
</feature>
<dbReference type="Proteomes" id="UP000053477">
    <property type="component" value="Unassembled WGS sequence"/>
</dbReference>
<gene>
    <name evidence="2" type="ORF">SCHPADRAFT_632524</name>
</gene>
<keyword evidence="3" id="KW-1185">Reference proteome</keyword>
<dbReference type="InParanoid" id="A0A0H2R8U4"/>
<name>A0A0H2R8U4_9AGAM</name>
<dbReference type="AlphaFoldDB" id="A0A0H2R8U4"/>
<evidence type="ECO:0000256" key="1">
    <source>
        <dbReference type="SAM" id="MobiDB-lite"/>
    </source>
</evidence>
<organism evidence="2 3">
    <name type="scientific">Schizopora paradoxa</name>
    <dbReference type="NCBI Taxonomy" id="27342"/>
    <lineage>
        <taxon>Eukaryota</taxon>
        <taxon>Fungi</taxon>
        <taxon>Dikarya</taxon>
        <taxon>Basidiomycota</taxon>
        <taxon>Agaricomycotina</taxon>
        <taxon>Agaricomycetes</taxon>
        <taxon>Hymenochaetales</taxon>
        <taxon>Schizoporaceae</taxon>
        <taxon>Schizopora</taxon>
    </lineage>
</organism>
<proteinExistence type="predicted"/>
<sequence>MTLTTTEWDISRPFVHEIRTPGYSNDALDSYRLEAHTTRPPFPMNGALGSTRAMCREACRECACENWAGEPEWLARNGGNINGWMSVSSRSRPRRASIERRRPVERVDTDKMTTQRRVEGEASVQ</sequence>
<protein>
    <submittedName>
        <fullName evidence="2">Uncharacterized protein</fullName>
    </submittedName>
</protein>
<dbReference type="EMBL" id="KQ086119">
    <property type="protein sequence ID" value="KLO07812.1"/>
    <property type="molecule type" value="Genomic_DNA"/>
</dbReference>